<dbReference type="GO" id="GO:0005797">
    <property type="term" value="C:Golgi medial cisterna"/>
    <property type="evidence" value="ECO:0007669"/>
    <property type="project" value="EnsemblFungi"/>
</dbReference>
<dbReference type="EMBL" id="HE616743">
    <property type="protein sequence ID" value="CCE90229.1"/>
    <property type="molecule type" value="Genomic_DNA"/>
</dbReference>
<dbReference type="GeneID" id="11503439"/>
<dbReference type="SUPFAM" id="SSF53448">
    <property type="entry name" value="Nucleotide-diphospho-sugar transferases"/>
    <property type="match status" value="1"/>
</dbReference>
<dbReference type="Proteomes" id="UP000005627">
    <property type="component" value="Chromosome 2"/>
</dbReference>
<accession>G8ZNN5</accession>
<dbReference type="RefSeq" id="XP_003679440.1">
    <property type="nucleotide sequence ID" value="XM_003679392.1"/>
</dbReference>
<dbReference type="InParanoid" id="G8ZNN5"/>
<name>G8ZNN5_TORDE</name>
<organism evidence="1 2">
    <name type="scientific">Torulaspora delbrueckii</name>
    <name type="common">Yeast</name>
    <name type="synonym">Candida colliculosa</name>
    <dbReference type="NCBI Taxonomy" id="4950"/>
    <lineage>
        <taxon>Eukaryota</taxon>
        <taxon>Fungi</taxon>
        <taxon>Dikarya</taxon>
        <taxon>Ascomycota</taxon>
        <taxon>Saccharomycotina</taxon>
        <taxon>Saccharomycetes</taxon>
        <taxon>Saccharomycetales</taxon>
        <taxon>Saccharomycetaceae</taxon>
        <taxon>Torulaspora</taxon>
    </lineage>
</organism>
<proteinExistence type="predicted"/>
<dbReference type="FunCoup" id="G8ZNN5">
    <property type="interactions" value="28"/>
</dbReference>
<sequence length="494" mass="57019">MTKAHIPMLKRKYRFVVAVLLGVVVISCTVRAVVQSQLNKEIKYFKTYFEQKKDGLDALYNPLAIKQIPEETIDFLYKTRLAAAEKKNGKAIDWSQYAYVNYATDANYLCNTLIMFESLRELGSKAQLLLLLSKHLVEAETSPDYQQVKKMVSQLEEAGKGQVVIKYIDSINKPSDTTQWSQSMTKLLVFNQTEYERVIFLDNDAILNDNLDELFFLPDYIKFAAPVSYWYLSEKDLDEACREVKNVEKLPNNLARYTDKLEDRIRRKKLIYNYLPSLPPTLYLDSKNVAKDLIRAQFSLASLFDHHISEKSGKIKFASNVMVIKPSKEMFESIEASLPKSLKKAGKYDGDVINDEIFNLRKILHTQFKFFRRIRSHFVPSVMVLPYARYGLLSGSIRDNAQHSILRNDILGTQRLDTSGNEIPKDISALTKNAKYIHFSDHPLGKPWQYRSVDDIKCIVDENKSEDLQTEKQICRLWNNLYGSYLNDRGLCSA</sequence>
<dbReference type="PROSITE" id="PS51257">
    <property type="entry name" value="PROKAR_LIPOPROTEIN"/>
    <property type="match status" value="1"/>
</dbReference>
<gene>
    <name evidence="1" type="primary">TDEL0B01000</name>
    <name evidence="1" type="ORF">TDEL_0B01000</name>
</gene>
<dbReference type="GO" id="GO:0006487">
    <property type="term" value="P:protein N-linked glycosylation"/>
    <property type="evidence" value="ECO:0007669"/>
    <property type="project" value="EnsemblFungi"/>
</dbReference>
<evidence type="ECO:0000313" key="2">
    <source>
        <dbReference type="Proteomes" id="UP000005627"/>
    </source>
</evidence>
<protein>
    <submittedName>
        <fullName evidence="1">Uncharacterized protein</fullName>
    </submittedName>
</protein>
<reference evidence="1 2" key="1">
    <citation type="journal article" date="2011" name="Proc. Natl. Acad. Sci. U.S.A.">
        <title>Evolutionary erosion of yeast sex chromosomes by mating-type switching accidents.</title>
        <authorList>
            <person name="Gordon J.L."/>
            <person name="Armisen D."/>
            <person name="Proux-Wera E."/>
            <person name="Oheigeartaigh S.S."/>
            <person name="Byrne K.P."/>
            <person name="Wolfe K.H."/>
        </authorList>
    </citation>
    <scope>NUCLEOTIDE SEQUENCE [LARGE SCALE GENOMIC DNA]</scope>
    <source>
        <strain evidence="2">ATCC 10662 / CBS 1146 / NBRC 0425 / NCYC 2629 / NRRL Y-866</strain>
    </source>
</reference>
<dbReference type="Pfam" id="PF01501">
    <property type="entry name" value="Glyco_transf_8"/>
    <property type="match status" value="1"/>
</dbReference>
<dbReference type="STRING" id="1076872.G8ZNN5"/>
<dbReference type="PANTHER" id="PTHR11183">
    <property type="entry name" value="GLYCOGENIN SUBFAMILY MEMBER"/>
    <property type="match status" value="1"/>
</dbReference>
<evidence type="ECO:0000313" key="1">
    <source>
        <dbReference type="EMBL" id="CCE90229.1"/>
    </source>
</evidence>
<dbReference type="GO" id="GO:0008375">
    <property type="term" value="F:acetylglucosaminyltransferase activity"/>
    <property type="evidence" value="ECO:0007669"/>
    <property type="project" value="EnsemblFungi"/>
</dbReference>
<dbReference type="InterPro" id="IPR029044">
    <property type="entry name" value="Nucleotide-diphossugar_trans"/>
</dbReference>
<dbReference type="InterPro" id="IPR050587">
    <property type="entry name" value="GNT1/Glycosyltrans_8"/>
</dbReference>
<dbReference type="KEGG" id="tdl:TDEL_0B01000"/>
<dbReference type="eggNOG" id="KOG1950">
    <property type="taxonomic scope" value="Eukaryota"/>
</dbReference>
<dbReference type="OrthoDB" id="2014201at2759"/>
<dbReference type="InterPro" id="IPR002495">
    <property type="entry name" value="Glyco_trans_8"/>
</dbReference>
<keyword evidence="2" id="KW-1185">Reference proteome</keyword>
<dbReference type="Gene3D" id="3.90.550.10">
    <property type="entry name" value="Spore Coat Polysaccharide Biosynthesis Protein SpsA, Chain A"/>
    <property type="match status" value="1"/>
</dbReference>
<dbReference type="HOGENOM" id="CLU_034860_1_0_1"/>
<dbReference type="AlphaFoldDB" id="G8ZNN5"/>